<dbReference type="EMBL" id="CP034235">
    <property type="protein sequence ID" value="QGQ94973.1"/>
    <property type="molecule type" value="Genomic_DNA"/>
</dbReference>
<dbReference type="KEGG" id="ppsc:EHS13_08800"/>
<dbReference type="RefSeq" id="WP_155699988.1">
    <property type="nucleotide sequence ID" value="NZ_CP034235.1"/>
</dbReference>
<evidence type="ECO:0000313" key="1">
    <source>
        <dbReference type="EMBL" id="QGQ94973.1"/>
    </source>
</evidence>
<organism evidence="1 2">
    <name type="scientific">Paenibacillus psychroresistens</name>
    <dbReference type="NCBI Taxonomy" id="1778678"/>
    <lineage>
        <taxon>Bacteria</taxon>
        <taxon>Bacillati</taxon>
        <taxon>Bacillota</taxon>
        <taxon>Bacilli</taxon>
        <taxon>Bacillales</taxon>
        <taxon>Paenibacillaceae</taxon>
        <taxon>Paenibacillus</taxon>
    </lineage>
</organism>
<dbReference type="AlphaFoldDB" id="A0A6B8RHG7"/>
<name>A0A6B8RHG7_9BACL</name>
<reference evidence="2" key="1">
    <citation type="submission" date="2018-11" db="EMBL/GenBank/DDBJ databases">
        <title>Complete genome sequence of Paenibacillus sp. ML311-T8.</title>
        <authorList>
            <person name="Nam Y.-D."/>
            <person name="Kang J."/>
            <person name="Chung W.-H."/>
            <person name="Park Y.S."/>
        </authorList>
    </citation>
    <scope>NUCLEOTIDE SEQUENCE [LARGE SCALE GENOMIC DNA]</scope>
    <source>
        <strain evidence="2">ML311-T8</strain>
    </source>
</reference>
<gene>
    <name evidence="1" type="ORF">EHS13_08800</name>
</gene>
<dbReference type="Proteomes" id="UP000426246">
    <property type="component" value="Chromosome"/>
</dbReference>
<sequence length="66" mass="7720">MANADEAKKLRFSTLNNLSNILWSKYQLPVSKYRKLSIVQMQFMYDQLSNTDRAVKEIHEEALSLV</sequence>
<accession>A0A6B8RHG7</accession>
<keyword evidence="2" id="KW-1185">Reference proteome</keyword>
<proteinExistence type="predicted"/>
<evidence type="ECO:0000313" key="2">
    <source>
        <dbReference type="Proteomes" id="UP000426246"/>
    </source>
</evidence>
<protein>
    <submittedName>
        <fullName evidence="1">Uncharacterized protein</fullName>
    </submittedName>
</protein>